<evidence type="ECO:0000313" key="1">
    <source>
        <dbReference type="EMBL" id="GJT42971.1"/>
    </source>
</evidence>
<dbReference type="Proteomes" id="UP001151760">
    <property type="component" value="Unassembled WGS sequence"/>
</dbReference>
<keyword evidence="2" id="KW-1185">Reference proteome</keyword>
<accession>A0ABQ5DUV5</accession>
<comment type="caution">
    <text evidence="1">The sequence shown here is derived from an EMBL/GenBank/DDBJ whole genome shotgun (WGS) entry which is preliminary data.</text>
</comment>
<reference evidence="1" key="1">
    <citation type="journal article" date="2022" name="Int. J. Mol. Sci.">
        <title>Draft Genome of Tanacetum Coccineum: Genomic Comparison of Closely Related Tanacetum-Family Plants.</title>
        <authorList>
            <person name="Yamashiro T."/>
            <person name="Shiraishi A."/>
            <person name="Nakayama K."/>
            <person name="Satake H."/>
        </authorList>
    </citation>
    <scope>NUCLEOTIDE SEQUENCE</scope>
</reference>
<name>A0ABQ5DUV5_9ASTR</name>
<reference evidence="1" key="2">
    <citation type="submission" date="2022-01" db="EMBL/GenBank/DDBJ databases">
        <authorList>
            <person name="Yamashiro T."/>
            <person name="Shiraishi A."/>
            <person name="Satake H."/>
            <person name="Nakayama K."/>
        </authorList>
    </citation>
    <scope>NUCLEOTIDE SEQUENCE</scope>
</reference>
<sequence length="113" mass="12776">MGLAYEFPLFILLSVTFKEKMEALQEEQGPPRISVRSLAGRRWLLTYGMELAMVKCLKSTEYQGILGIALRGPFGLNGMKEGLAPVMEHWNSRNLHFPPSVAYNPENAKNNYT</sequence>
<evidence type="ECO:0000313" key="2">
    <source>
        <dbReference type="Proteomes" id="UP001151760"/>
    </source>
</evidence>
<gene>
    <name evidence="1" type="ORF">Tco_0951686</name>
</gene>
<organism evidence="1 2">
    <name type="scientific">Tanacetum coccineum</name>
    <dbReference type="NCBI Taxonomy" id="301880"/>
    <lineage>
        <taxon>Eukaryota</taxon>
        <taxon>Viridiplantae</taxon>
        <taxon>Streptophyta</taxon>
        <taxon>Embryophyta</taxon>
        <taxon>Tracheophyta</taxon>
        <taxon>Spermatophyta</taxon>
        <taxon>Magnoliopsida</taxon>
        <taxon>eudicotyledons</taxon>
        <taxon>Gunneridae</taxon>
        <taxon>Pentapetalae</taxon>
        <taxon>asterids</taxon>
        <taxon>campanulids</taxon>
        <taxon>Asterales</taxon>
        <taxon>Asteraceae</taxon>
        <taxon>Asteroideae</taxon>
        <taxon>Anthemideae</taxon>
        <taxon>Anthemidinae</taxon>
        <taxon>Tanacetum</taxon>
    </lineage>
</organism>
<proteinExistence type="predicted"/>
<dbReference type="EMBL" id="BQNB010015690">
    <property type="protein sequence ID" value="GJT42971.1"/>
    <property type="molecule type" value="Genomic_DNA"/>
</dbReference>
<protein>
    <submittedName>
        <fullName evidence="1">Uncharacterized protein</fullName>
    </submittedName>
</protein>